<feature type="region of interest" description="Disordered" evidence="1">
    <location>
        <begin position="1"/>
        <end position="20"/>
    </location>
</feature>
<protein>
    <submittedName>
        <fullName evidence="2">Uncharacterized protein</fullName>
    </submittedName>
</protein>
<organism evidence="2 3">
    <name type="scientific">Taphrina deformans (strain PYCC 5710 / ATCC 11124 / CBS 356.35 / IMI 108563 / JCM 9778 / NBRC 8474)</name>
    <name type="common">Peach leaf curl fungus</name>
    <name type="synonym">Lalaria deformans</name>
    <dbReference type="NCBI Taxonomy" id="1097556"/>
    <lineage>
        <taxon>Eukaryota</taxon>
        <taxon>Fungi</taxon>
        <taxon>Dikarya</taxon>
        <taxon>Ascomycota</taxon>
        <taxon>Taphrinomycotina</taxon>
        <taxon>Taphrinomycetes</taxon>
        <taxon>Taphrinales</taxon>
        <taxon>Taphrinaceae</taxon>
        <taxon>Taphrina</taxon>
    </lineage>
</organism>
<keyword evidence="3" id="KW-1185">Reference proteome</keyword>
<dbReference type="AlphaFoldDB" id="R4XFP0"/>
<dbReference type="OrthoDB" id="5419922at2759"/>
<accession>R4XFP0</accession>
<feature type="compositionally biased region" description="Low complexity" evidence="1">
    <location>
        <begin position="1"/>
        <end position="10"/>
    </location>
</feature>
<evidence type="ECO:0000313" key="2">
    <source>
        <dbReference type="EMBL" id="CCG82167.1"/>
    </source>
</evidence>
<evidence type="ECO:0000313" key="3">
    <source>
        <dbReference type="Proteomes" id="UP000013776"/>
    </source>
</evidence>
<evidence type="ECO:0000256" key="1">
    <source>
        <dbReference type="SAM" id="MobiDB-lite"/>
    </source>
</evidence>
<dbReference type="Proteomes" id="UP000013776">
    <property type="component" value="Unassembled WGS sequence"/>
</dbReference>
<gene>
    <name evidence="2" type="ORF">TAPDE_002113</name>
</gene>
<reference evidence="2 3" key="1">
    <citation type="journal article" date="2013" name="MBio">
        <title>Genome sequencing of the plant pathogen Taphrina deformans, the causal agent of peach leaf curl.</title>
        <authorList>
            <person name="Cisse O.H."/>
            <person name="Almeida J.M.G.C.F."/>
            <person name="Fonseca A."/>
            <person name="Kumar A.A."/>
            <person name="Salojaervi J."/>
            <person name="Overmyer K."/>
            <person name="Hauser P.M."/>
            <person name="Pagni M."/>
        </authorList>
    </citation>
    <scope>NUCLEOTIDE SEQUENCE [LARGE SCALE GENOMIC DNA]</scope>
    <source>
        <strain evidence="3">PYCC 5710 / ATCC 11124 / CBS 356.35 / IMI 108563 / JCM 9778 / NBRC 8474</strain>
    </source>
</reference>
<name>R4XFP0_TAPDE</name>
<dbReference type="EMBL" id="CAHR02000072">
    <property type="protein sequence ID" value="CCG82167.1"/>
    <property type="molecule type" value="Genomic_DNA"/>
</dbReference>
<dbReference type="VEuPathDB" id="FungiDB:TAPDE_002113"/>
<feature type="region of interest" description="Disordered" evidence="1">
    <location>
        <begin position="93"/>
        <end position="119"/>
    </location>
</feature>
<sequence>MSLSEVWVSDSDSESEVDSNARAQRIAAMEARYLAGRDLFIMSASIKGELQNNPWARKRKRAAENEKIDKYYSAKKSVQSSANGTQQKLLNRTTEAGITDGTPPVHSTPLWDRSSHGAVYDNESKPTARVIDFKQYDSQAPNLLVPKTKVVRSKHDTIRESGAGLPVAVVTRSAPESLSTSGIPFPHKPSIAEATTNIAQEFTSTDTRASPSTERQARVYVEESVVGTCRSRRKIPDDAINTKIPIHEHASKTPDNVTQPDPVLELDAVVSRSIFPEVAQHTDHESSPNHVLNTQAELASARRGLQGALQMDDSTLNSDNVMMYPNSGACLEVSPIAKDDSAAVLANILEDDTTDRVPASSPRRIDKPQVNSAAMPRHEPSTPPSFSRSSRKDVSAFAQFQSPITTQNSFLTFGSPLTFSPERPVKHSASRQGRHDQTIDDIHKYLNESTFDVVDEAKRMMSDDPAILGKGAL</sequence>
<feature type="region of interest" description="Disordered" evidence="1">
    <location>
        <begin position="353"/>
        <end position="393"/>
    </location>
</feature>
<comment type="caution">
    <text evidence="2">The sequence shown here is derived from an EMBL/GenBank/DDBJ whole genome shotgun (WGS) entry which is preliminary data.</text>
</comment>
<proteinExistence type="predicted"/>